<comment type="caution">
    <text evidence="2">The sequence shown here is derived from an EMBL/GenBank/DDBJ whole genome shotgun (WGS) entry which is preliminary data.</text>
</comment>
<reference evidence="2 3" key="1">
    <citation type="submission" date="2020-08" db="EMBL/GenBank/DDBJ databases">
        <title>Genomic Encyclopedia of Type Strains, Phase IV (KMG-IV): sequencing the most valuable type-strain genomes for metagenomic binning, comparative biology and taxonomic classification.</title>
        <authorList>
            <person name="Goeker M."/>
        </authorList>
    </citation>
    <scope>NUCLEOTIDE SEQUENCE [LARGE SCALE GENOMIC DNA]</scope>
    <source>
        <strain evidence="2 3">DSM 23562</strain>
    </source>
</reference>
<name>A0A7W9W5T1_ARMRO</name>
<dbReference type="RefSeq" id="WP_184192857.1">
    <property type="nucleotide sequence ID" value="NZ_JACHGW010000001.1"/>
</dbReference>
<organism evidence="2 3">
    <name type="scientific">Armatimonas rosea</name>
    <dbReference type="NCBI Taxonomy" id="685828"/>
    <lineage>
        <taxon>Bacteria</taxon>
        <taxon>Bacillati</taxon>
        <taxon>Armatimonadota</taxon>
        <taxon>Armatimonadia</taxon>
        <taxon>Armatimonadales</taxon>
        <taxon>Armatimonadaceae</taxon>
        <taxon>Armatimonas</taxon>
    </lineage>
</organism>
<dbReference type="AlphaFoldDB" id="A0A7W9W5T1"/>
<dbReference type="InterPro" id="IPR034660">
    <property type="entry name" value="DinB/YfiT-like"/>
</dbReference>
<dbReference type="SUPFAM" id="SSF109854">
    <property type="entry name" value="DinB/YfiT-like putative metalloenzymes"/>
    <property type="match status" value="1"/>
</dbReference>
<dbReference type="Pfam" id="PF12867">
    <property type="entry name" value="DinB_2"/>
    <property type="match status" value="1"/>
</dbReference>
<gene>
    <name evidence="2" type="ORF">HNQ39_001007</name>
</gene>
<dbReference type="InterPro" id="IPR024775">
    <property type="entry name" value="DinB-like"/>
</dbReference>
<proteinExistence type="predicted"/>
<dbReference type="Proteomes" id="UP000520814">
    <property type="component" value="Unassembled WGS sequence"/>
</dbReference>
<evidence type="ECO:0000313" key="2">
    <source>
        <dbReference type="EMBL" id="MBB6049245.1"/>
    </source>
</evidence>
<dbReference type="EMBL" id="JACHGW010000001">
    <property type="protein sequence ID" value="MBB6049245.1"/>
    <property type="molecule type" value="Genomic_DNA"/>
</dbReference>
<protein>
    <recommendedName>
        <fullName evidence="1">DinB-like domain-containing protein</fullName>
    </recommendedName>
</protein>
<dbReference type="Gene3D" id="1.20.120.450">
    <property type="entry name" value="dinb family like domain"/>
    <property type="match status" value="1"/>
</dbReference>
<sequence length="155" mass="17500">MEKHETELLAVLSLMHRNTVETESWITPLRDVLEGIDEDEAAWRPAPGERSLWEIVLHIEAWTSWAVHFLQGRDTTVTDWPPTATESWAATQQRVESTLTAFGEGIAALRAEALFESPTPEVTPTSRLLGIASILVHNAYHAGQLTKLRDQYTRR</sequence>
<evidence type="ECO:0000259" key="1">
    <source>
        <dbReference type="Pfam" id="PF12867"/>
    </source>
</evidence>
<evidence type="ECO:0000313" key="3">
    <source>
        <dbReference type="Proteomes" id="UP000520814"/>
    </source>
</evidence>
<keyword evidence="3" id="KW-1185">Reference proteome</keyword>
<accession>A0A7W9W5T1</accession>
<feature type="domain" description="DinB-like" evidence="1">
    <location>
        <begin position="29"/>
        <end position="145"/>
    </location>
</feature>